<accession>A0ABT1Y2Z6</accession>
<dbReference type="Pfam" id="PF00535">
    <property type="entry name" value="Glycos_transf_2"/>
    <property type="match status" value="1"/>
</dbReference>
<reference evidence="2 3" key="1">
    <citation type="submission" date="2022-08" db="EMBL/GenBank/DDBJ databases">
        <title>Proteogenomics of the novel Dehalobacterium formicoaceticum strain EZ94 highlights a key role of methyltransferases during anaerobic dichloromethane degradation.</title>
        <authorList>
            <person name="Wasmund K."/>
        </authorList>
    </citation>
    <scope>NUCLEOTIDE SEQUENCE [LARGE SCALE GENOMIC DNA]</scope>
    <source>
        <strain evidence="2 3">EZ94</strain>
    </source>
</reference>
<dbReference type="InterPro" id="IPR029044">
    <property type="entry name" value="Nucleotide-diphossugar_trans"/>
</dbReference>
<keyword evidence="2" id="KW-0808">Transferase</keyword>
<comment type="caution">
    <text evidence="2">The sequence shown here is derived from an EMBL/GenBank/DDBJ whole genome shotgun (WGS) entry which is preliminary data.</text>
</comment>
<dbReference type="EMBL" id="JANPWE010000002">
    <property type="protein sequence ID" value="MCR6545242.1"/>
    <property type="molecule type" value="Genomic_DNA"/>
</dbReference>
<sequence>MAVLVSVICITYNHENYIGDAIEGFIMQQTDFDFEILIGEDCSTDGTRKVIESYANQYPEKIKLITSDQNVGMIENYRRVYAKSSGKYIAECEGDDYWTDPQKLQKQVDFMEAHPECSMCFHAAEVIDVRNNTRVAYIRPFNKTHILPENNFFYGGGPKCPTASVIYVRELMKNPPQFYHEALVGDFAFSLVMLASGRIGYMDEVMSVRNLWVPGSWVTKYNHESTKEDKVHHLQGMIKTLNGFNEFSHGKWEYEVQKKKLEWCTEIRALLGDKHYLKDGEIKKLFNQLVLKDKMEYVLCWYIPGMNNLYENFRRTVKKHLLRVETEHHQALK</sequence>
<keyword evidence="3" id="KW-1185">Reference proteome</keyword>
<organism evidence="2 3">
    <name type="scientific">Dehalobacterium formicoaceticum</name>
    <dbReference type="NCBI Taxonomy" id="51515"/>
    <lineage>
        <taxon>Bacteria</taxon>
        <taxon>Bacillati</taxon>
        <taxon>Bacillota</taxon>
        <taxon>Clostridia</taxon>
        <taxon>Eubacteriales</taxon>
        <taxon>Peptococcaceae</taxon>
        <taxon>Dehalobacterium</taxon>
    </lineage>
</organism>
<dbReference type="PANTHER" id="PTHR22916:SF3">
    <property type="entry name" value="UDP-GLCNAC:BETAGAL BETA-1,3-N-ACETYLGLUCOSAMINYLTRANSFERASE-LIKE PROTEIN 1"/>
    <property type="match status" value="1"/>
</dbReference>
<dbReference type="InterPro" id="IPR001173">
    <property type="entry name" value="Glyco_trans_2-like"/>
</dbReference>
<protein>
    <submittedName>
        <fullName evidence="2">Glycosyltransferase</fullName>
        <ecNumber evidence="2">2.4.-.-</ecNumber>
    </submittedName>
</protein>
<dbReference type="RefSeq" id="WP_089608905.1">
    <property type="nucleotide sequence ID" value="NZ_CP022121.1"/>
</dbReference>
<feature type="domain" description="Glycosyltransferase 2-like" evidence="1">
    <location>
        <begin position="6"/>
        <end position="147"/>
    </location>
</feature>
<dbReference type="SUPFAM" id="SSF53448">
    <property type="entry name" value="Nucleotide-diphospho-sugar transferases"/>
    <property type="match status" value="1"/>
</dbReference>
<dbReference type="GO" id="GO:0016757">
    <property type="term" value="F:glycosyltransferase activity"/>
    <property type="evidence" value="ECO:0007669"/>
    <property type="project" value="UniProtKB-KW"/>
</dbReference>
<proteinExistence type="predicted"/>
<keyword evidence="2" id="KW-0328">Glycosyltransferase</keyword>
<gene>
    <name evidence="2" type="ORF">NVS47_06890</name>
</gene>
<name>A0ABT1Y2Z6_9FIRM</name>
<evidence type="ECO:0000259" key="1">
    <source>
        <dbReference type="Pfam" id="PF00535"/>
    </source>
</evidence>
<dbReference type="Proteomes" id="UP001524944">
    <property type="component" value="Unassembled WGS sequence"/>
</dbReference>
<dbReference type="EC" id="2.4.-.-" evidence="2"/>
<dbReference type="Gene3D" id="3.90.550.10">
    <property type="entry name" value="Spore Coat Polysaccharide Biosynthesis Protein SpsA, Chain A"/>
    <property type="match status" value="1"/>
</dbReference>
<evidence type="ECO:0000313" key="2">
    <source>
        <dbReference type="EMBL" id="MCR6545242.1"/>
    </source>
</evidence>
<dbReference type="PANTHER" id="PTHR22916">
    <property type="entry name" value="GLYCOSYLTRANSFERASE"/>
    <property type="match status" value="1"/>
</dbReference>
<evidence type="ECO:0000313" key="3">
    <source>
        <dbReference type="Proteomes" id="UP001524944"/>
    </source>
</evidence>